<proteinExistence type="predicted"/>
<comment type="caution">
    <text evidence="2">The sequence shown here is derived from an EMBL/GenBank/DDBJ whole genome shotgun (WGS) entry which is preliminary data.</text>
</comment>
<organism evidence="2 3">
    <name type="scientific">Planobispora rosea</name>
    <dbReference type="NCBI Taxonomy" id="35762"/>
    <lineage>
        <taxon>Bacteria</taxon>
        <taxon>Bacillati</taxon>
        <taxon>Actinomycetota</taxon>
        <taxon>Actinomycetes</taxon>
        <taxon>Streptosporangiales</taxon>
        <taxon>Streptosporangiaceae</taxon>
        <taxon>Planobispora</taxon>
    </lineage>
</organism>
<feature type="region of interest" description="Disordered" evidence="1">
    <location>
        <begin position="85"/>
        <end position="129"/>
    </location>
</feature>
<dbReference type="Proteomes" id="UP000655044">
    <property type="component" value="Unassembled WGS sequence"/>
</dbReference>
<evidence type="ECO:0000313" key="2">
    <source>
        <dbReference type="EMBL" id="GIH87889.1"/>
    </source>
</evidence>
<accession>A0A8J3WF96</accession>
<name>A0A8J3WF96_PLARO</name>
<protein>
    <submittedName>
        <fullName evidence="2">Uncharacterized protein</fullName>
    </submittedName>
</protein>
<sequence>MQGLDLGGVGAAFVQAGGVGVAQQVWAQGRQAGQARGVGEGVGVLGGMGIQPGAVGVGLAAVGAGGVGGQRAAVQVGLEGGQRGCGIGGGPDRHHRGARAGGGVRRGSVHGRPSPSYPGSFPGAASPGL</sequence>
<gene>
    <name evidence="2" type="ORF">Pro02_62970</name>
</gene>
<dbReference type="AlphaFoldDB" id="A0A8J3WF96"/>
<reference evidence="2" key="1">
    <citation type="submission" date="2021-01" db="EMBL/GenBank/DDBJ databases">
        <title>Whole genome shotgun sequence of Planobispora rosea NBRC 15558.</title>
        <authorList>
            <person name="Komaki H."/>
            <person name="Tamura T."/>
        </authorList>
    </citation>
    <scope>NUCLEOTIDE SEQUENCE</scope>
    <source>
        <strain evidence="2">NBRC 15558</strain>
    </source>
</reference>
<evidence type="ECO:0000256" key="1">
    <source>
        <dbReference type="SAM" id="MobiDB-lite"/>
    </source>
</evidence>
<dbReference type="EMBL" id="BOOI01000069">
    <property type="protein sequence ID" value="GIH87889.1"/>
    <property type="molecule type" value="Genomic_DNA"/>
</dbReference>
<keyword evidence="3" id="KW-1185">Reference proteome</keyword>
<evidence type="ECO:0000313" key="3">
    <source>
        <dbReference type="Proteomes" id="UP000655044"/>
    </source>
</evidence>